<dbReference type="Pfam" id="PF00497">
    <property type="entry name" value="SBP_bac_3"/>
    <property type="match status" value="1"/>
</dbReference>
<dbReference type="Proteomes" id="UP000567795">
    <property type="component" value="Unassembled WGS sequence"/>
</dbReference>
<gene>
    <name evidence="5" type="ORF">FHU37_005248</name>
</gene>
<dbReference type="NCBIfam" id="TIGR02995">
    <property type="entry name" value="ectoine_ehuB"/>
    <property type="match status" value="1"/>
</dbReference>
<evidence type="ECO:0000256" key="1">
    <source>
        <dbReference type="ARBA" id="ARBA00022729"/>
    </source>
</evidence>
<dbReference type="InterPro" id="IPR006311">
    <property type="entry name" value="TAT_signal"/>
</dbReference>
<dbReference type="RefSeq" id="WP_179817075.1">
    <property type="nucleotide sequence ID" value="NZ_JACBZD010000002.1"/>
</dbReference>
<dbReference type="InterPro" id="IPR001638">
    <property type="entry name" value="Solute-binding_3/MltF_N"/>
</dbReference>
<name>A0A853A1I1_9ACTN</name>
<keyword evidence="6" id="KW-1185">Reference proteome</keyword>
<dbReference type="CDD" id="cd01002">
    <property type="entry name" value="PBP2_Ehub_like"/>
    <property type="match status" value="1"/>
</dbReference>
<keyword evidence="3" id="KW-0472">Membrane</keyword>
<dbReference type="PROSITE" id="PS51318">
    <property type="entry name" value="TAT"/>
    <property type="match status" value="1"/>
</dbReference>
<sequence>MSVQRTGIGSPPTAAPAHHDPPQPGGRRVPRRRFLRGGALTALGAAAAVGGLAGASGCGRVSLASDVPGGNLLEQLREKGQVRLGIAGEIPMGYIDDQARLTGQSPTVARTVFQRLGVGTTTAVPTDFGSLIPGLKAGLFDCIAAGMYITPERCQEIAFSDPDYQMPDAFITGRGNPAGLRDYTDIAADDSVVLGVASGGIQISYAESFGVPQSRVRVFPDNLAALDGLLAGRTTVMAATSITLRNLLADGSHPQLEMTEPFFPVIDGVKQWGAGGYGFHPLQTRLRDAFNVELAKLKASGELLRLVRPFGYTEAEMTDLTAEELCAGTAGAGA</sequence>
<keyword evidence="1" id="KW-0732">Signal</keyword>
<dbReference type="SUPFAM" id="SSF53850">
    <property type="entry name" value="Periplasmic binding protein-like II"/>
    <property type="match status" value="1"/>
</dbReference>
<evidence type="ECO:0000313" key="6">
    <source>
        <dbReference type="Proteomes" id="UP000567795"/>
    </source>
</evidence>
<proteinExistence type="predicted"/>
<dbReference type="SMART" id="SM00062">
    <property type="entry name" value="PBPb"/>
    <property type="match status" value="1"/>
</dbReference>
<dbReference type="AlphaFoldDB" id="A0A853A1I1"/>
<keyword evidence="3" id="KW-1133">Transmembrane helix</keyword>
<evidence type="ECO:0000256" key="3">
    <source>
        <dbReference type="SAM" id="Phobius"/>
    </source>
</evidence>
<accession>A0A853A1I1</accession>
<feature type="transmembrane region" description="Helical" evidence="3">
    <location>
        <begin position="34"/>
        <end position="55"/>
    </location>
</feature>
<keyword evidence="3" id="KW-0812">Transmembrane</keyword>
<dbReference type="PANTHER" id="PTHR35936:SF17">
    <property type="entry name" value="ARGININE-BINDING EXTRACELLULAR PROTEIN ARTP"/>
    <property type="match status" value="1"/>
</dbReference>
<dbReference type="GO" id="GO:0051470">
    <property type="term" value="P:ectoine transmembrane transport"/>
    <property type="evidence" value="ECO:0007669"/>
    <property type="project" value="InterPro"/>
</dbReference>
<evidence type="ECO:0000313" key="5">
    <source>
        <dbReference type="EMBL" id="NYI08219.1"/>
    </source>
</evidence>
<dbReference type="InterPro" id="IPR014337">
    <property type="entry name" value="Ectoine_EhuB"/>
</dbReference>
<protein>
    <submittedName>
        <fullName evidence="5">Polar amino acid transport system substrate-binding protein</fullName>
    </submittedName>
</protein>
<dbReference type="PANTHER" id="PTHR35936">
    <property type="entry name" value="MEMBRANE-BOUND LYTIC MUREIN TRANSGLYCOSYLASE F"/>
    <property type="match status" value="1"/>
</dbReference>
<feature type="region of interest" description="Disordered" evidence="2">
    <location>
        <begin position="1"/>
        <end position="30"/>
    </location>
</feature>
<evidence type="ECO:0000259" key="4">
    <source>
        <dbReference type="SMART" id="SM00062"/>
    </source>
</evidence>
<organism evidence="5 6">
    <name type="scientific">Allostreptomyces psammosilenae</name>
    <dbReference type="NCBI Taxonomy" id="1892865"/>
    <lineage>
        <taxon>Bacteria</taxon>
        <taxon>Bacillati</taxon>
        <taxon>Actinomycetota</taxon>
        <taxon>Actinomycetes</taxon>
        <taxon>Kitasatosporales</taxon>
        <taxon>Streptomycetaceae</taxon>
        <taxon>Allostreptomyces</taxon>
    </lineage>
</organism>
<feature type="domain" description="Solute-binding protein family 3/N-terminal" evidence="4">
    <location>
        <begin position="81"/>
        <end position="314"/>
    </location>
</feature>
<dbReference type="Gene3D" id="3.40.190.10">
    <property type="entry name" value="Periplasmic binding protein-like II"/>
    <property type="match status" value="2"/>
</dbReference>
<dbReference type="EMBL" id="JACBZD010000002">
    <property type="protein sequence ID" value="NYI08219.1"/>
    <property type="molecule type" value="Genomic_DNA"/>
</dbReference>
<evidence type="ECO:0000256" key="2">
    <source>
        <dbReference type="SAM" id="MobiDB-lite"/>
    </source>
</evidence>
<reference evidence="5 6" key="1">
    <citation type="submission" date="2020-07" db="EMBL/GenBank/DDBJ databases">
        <title>Sequencing the genomes of 1000 actinobacteria strains.</title>
        <authorList>
            <person name="Klenk H.-P."/>
        </authorList>
    </citation>
    <scope>NUCLEOTIDE SEQUENCE [LARGE SCALE GENOMIC DNA]</scope>
    <source>
        <strain evidence="5 6">DSM 42178</strain>
    </source>
</reference>
<comment type="caution">
    <text evidence="5">The sequence shown here is derived from an EMBL/GenBank/DDBJ whole genome shotgun (WGS) entry which is preliminary data.</text>
</comment>
<dbReference type="GO" id="GO:0033294">
    <property type="term" value="F:ectoine binding"/>
    <property type="evidence" value="ECO:0007669"/>
    <property type="project" value="InterPro"/>
</dbReference>